<evidence type="ECO:0000313" key="6">
    <source>
        <dbReference type="Proteomes" id="UP000262583"/>
    </source>
</evidence>
<dbReference type="AlphaFoldDB" id="A0A2Z4YA29"/>
<dbReference type="KEGG" id="schv:BRCON_2551"/>
<protein>
    <submittedName>
        <fullName evidence="5">Response regulator</fullName>
    </submittedName>
</protein>
<feature type="modified residue" description="4-aspartylphosphate" evidence="3">
    <location>
        <position position="62"/>
    </location>
</feature>
<dbReference type="PANTHER" id="PTHR44591">
    <property type="entry name" value="STRESS RESPONSE REGULATOR PROTEIN 1"/>
    <property type="match status" value="1"/>
</dbReference>
<dbReference type="GO" id="GO:0000160">
    <property type="term" value="P:phosphorelay signal transduction system"/>
    <property type="evidence" value="ECO:0007669"/>
    <property type="project" value="UniProtKB-KW"/>
</dbReference>
<accession>A0A2Z4YA29</accession>
<evidence type="ECO:0000256" key="1">
    <source>
        <dbReference type="ARBA" id="ARBA00022553"/>
    </source>
</evidence>
<feature type="domain" description="Response regulatory" evidence="4">
    <location>
        <begin position="13"/>
        <end position="128"/>
    </location>
</feature>
<dbReference type="InterPro" id="IPR001789">
    <property type="entry name" value="Sig_transdc_resp-reg_receiver"/>
</dbReference>
<reference evidence="5 6" key="1">
    <citation type="submission" date="2018-05" db="EMBL/GenBank/DDBJ databases">
        <title>A metagenomic window into the 2 km-deep terrestrial subsurface aquifer revealed taxonomically and functionally diverse microbial community comprising novel uncultured bacterial lineages.</title>
        <authorList>
            <person name="Kadnikov V.V."/>
            <person name="Mardanov A.V."/>
            <person name="Beletsky A.V."/>
            <person name="Banks D."/>
            <person name="Pimenov N.V."/>
            <person name="Frank Y.A."/>
            <person name="Karnachuk O.V."/>
            <person name="Ravin N.V."/>
        </authorList>
    </citation>
    <scope>NUCLEOTIDE SEQUENCE [LARGE SCALE GENOMIC DNA]</scope>
    <source>
        <strain evidence="5">BY</strain>
    </source>
</reference>
<dbReference type="InterPro" id="IPR011006">
    <property type="entry name" value="CheY-like_superfamily"/>
</dbReference>
<dbReference type="SUPFAM" id="SSF52172">
    <property type="entry name" value="CheY-like"/>
    <property type="match status" value="1"/>
</dbReference>
<dbReference type="PANTHER" id="PTHR44591:SF14">
    <property type="entry name" value="PROTEIN PILG"/>
    <property type="match status" value="1"/>
</dbReference>
<dbReference type="CDD" id="cd00156">
    <property type="entry name" value="REC"/>
    <property type="match status" value="1"/>
</dbReference>
<dbReference type="Pfam" id="PF00072">
    <property type="entry name" value="Response_reg"/>
    <property type="match status" value="1"/>
</dbReference>
<evidence type="ECO:0000256" key="2">
    <source>
        <dbReference type="ARBA" id="ARBA00023012"/>
    </source>
</evidence>
<dbReference type="Proteomes" id="UP000262583">
    <property type="component" value="Chromosome"/>
</dbReference>
<dbReference type="Gene3D" id="3.40.50.2300">
    <property type="match status" value="1"/>
</dbReference>
<dbReference type="EMBL" id="CP030759">
    <property type="protein sequence ID" value="AXA37293.1"/>
    <property type="molecule type" value="Genomic_DNA"/>
</dbReference>
<organism evidence="5 6">
    <name type="scientific">Sumerlaea chitinivorans</name>
    <dbReference type="NCBI Taxonomy" id="2250252"/>
    <lineage>
        <taxon>Bacteria</taxon>
        <taxon>Candidatus Sumerlaeota</taxon>
        <taxon>Candidatus Sumerlaeia</taxon>
        <taxon>Candidatus Sumerlaeales</taxon>
        <taxon>Candidatus Sumerlaeaceae</taxon>
        <taxon>Candidatus Sumerlaea</taxon>
    </lineage>
</organism>
<sequence length="440" mass="50234">MNSTLKTIPAPKKVLIVDDNKIYRDAFRRNLMLRNCTVVEAENAEDALQKIREEQPDIVITDLQMRTEKEGLELIQQIKSNYPLLPVIMISAVGTFEEGAQAQQLGAHTVISKSAIEKEIEHLYSALENAYHALQRDREHEAILQAARMAASGGTAPDPALVEQLRGLLTAPAVHPYIRQEAFNIYLELDEQALKSKAQQAAVAAGLATPASIEEIEQSLKEEMESYLTFDADTRDTLRTAEFLFRHSSEQLPAPVDFTRNIGFSYCFAVENEVKSRLHKRLQKLLGSETTYSLITEMLEPNRQSVSVYYQQYILRLLRGYEWDITIDNLCQTFRRMLEHQARYKPDGLKALGIIVLVFGRDYSWSKIDPNKKKREVRVANPLNVRGLADDAELMRFVELLVKLQHFRNPYIHPEISELEKISVIRKSAFECLMLASKIN</sequence>
<gene>
    <name evidence="5" type="ORF">BRCON_2551</name>
</gene>
<name>A0A2Z4YA29_SUMC1</name>
<dbReference type="PROSITE" id="PS50110">
    <property type="entry name" value="RESPONSE_REGULATORY"/>
    <property type="match status" value="1"/>
</dbReference>
<proteinExistence type="predicted"/>
<evidence type="ECO:0000256" key="3">
    <source>
        <dbReference type="PROSITE-ProRule" id="PRU00169"/>
    </source>
</evidence>
<dbReference type="InterPro" id="IPR050595">
    <property type="entry name" value="Bact_response_regulator"/>
</dbReference>
<keyword evidence="1 3" id="KW-0597">Phosphoprotein</keyword>
<evidence type="ECO:0000313" key="5">
    <source>
        <dbReference type="EMBL" id="AXA37293.1"/>
    </source>
</evidence>
<keyword evidence="2" id="KW-0902">Two-component regulatory system</keyword>
<evidence type="ECO:0000259" key="4">
    <source>
        <dbReference type="PROSITE" id="PS50110"/>
    </source>
</evidence>
<dbReference type="SMART" id="SM00448">
    <property type="entry name" value="REC"/>
    <property type="match status" value="1"/>
</dbReference>